<dbReference type="SUPFAM" id="SSF51316">
    <property type="entry name" value="Mss4-like"/>
    <property type="match status" value="1"/>
</dbReference>
<comment type="similarity">
    <text evidence="1">Belongs to the Gfa family.</text>
</comment>
<evidence type="ECO:0000313" key="6">
    <source>
        <dbReference type="EMBL" id="TPD57661.1"/>
    </source>
</evidence>
<evidence type="ECO:0000256" key="2">
    <source>
        <dbReference type="ARBA" id="ARBA00022723"/>
    </source>
</evidence>
<protein>
    <submittedName>
        <fullName evidence="6">GFA family protein</fullName>
    </submittedName>
</protein>
<gene>
    <name evidence="6" type="ORF">FIV46_16265</name>
</gene>
<sequence length="131" mass="15175">MTEARHLARCLCGAIEIEASGPHRHVEYCHCKWCQRSSGSAFIPWITFPKEQVRVRRGELAFYHSSPEWKRGFCRDCGSTLSFHTPETFDLTLGVMDDPEPFRAERHIWTKSRISHVKLIDDLPEFAESPD</sequence>
<evidence type="ECO:0000256" key="1">
    <source>
        <dbReference type="ARBA" id="ARBA00005495"/>
    </source>
</evidence>
<proteinExistence type="inferred from homology"/>
<dbReference type="GO" id="GO:0016846">
    <property type="term" value="F:carbon-sulfur lyase activity"/>
    <property type="evidence" value="ECO:0007669"/>
    <property type="project" value="InterPro"/>
</dbReference>
<name>A0A501PC50_9PROT</name>
<dbReference type="PANTHER" id="PTHR33337">
    <property type="entry name" value="GFA DOMAIN-CONTAINING PROTEIN"/>
    <property type="match status" value="1"/>
</dbReference>
<dbReference type="AlphaFoldDB" id="A0A501PC50"/>
<dbReference type="GO" id="GO:0046872">
    <property type="term" value="F:metal ion binding"/>
    <property type="evidence" value="ECO:0007669"/>
    <property type="project" value="UniProtKB-KW"/>
</dbReference>
<reference evidence="7" key="1">
    <citation type="submission" date="2019-06" db="EMBL/GenBank/DDBJ databases">
        <title>The complete genome of Emcibacter congregatus ZYLT.</title>
        <authorList>
            <person name="Zhao Z."/>
        </authorList>
    </citation>
    <scope>NUCLEOTIDE SEQUENCE [LARGE SCALE GENOMIC DNA]</scope>
    <source>
        <strain evidence="7">MCCC 1A06723</strain>
    </source>
</reference>
<keyword evidence="7" id="KW-1185">Reference proteome</keyword>
<evidence type="ECO:0000256" key="4">
    <source>
        <dbReference type="ARBA" id="ARBA00023239"/>
    </source>
</evidence>
<feature type="domain" description="CENP-V/GFA" evidence="5">
    <location>
        <begin position="6"/>
        <end position="110"/>
    </location>
</feature>
<evidence type="ECO:0000256" key="3">
    <source>
        <dbReference type="ARBA" id="ARBA00022833"/>
    </source>
</evidence>
<keyword evidence="2" id="KW-0479">Metal-binding</keyword>
<dbReference type="PROSITE" id="PS51891">
    <property type="entry name" value="CENP_V_GFA"/>
    <property type="match status" value="1"/>
</dbReference>
<dbReference type="Proteomes" id="UP000319148">
    <property type="component" value="Unassembled WGS sequence"/>
</dbReference>
<comment type="caution">
    <text evidence="6">The sequence shown here is derived from an EMBL/GenBank/DDBJ whole genome shotgun (WGS) entry which is preliminary data.</text>
</comment>
<accession>A0A501PC50</accession>
<dbReference type="Gene3D" id="3.90.1590.10">
    <property type="entry name" value="glutathione-dependent formaldehyde- activating enzyme (gfa)"/>
    <property type="match status" value="1"/>
</dbReference>
<dbReference type="InterPro" id="IPR006913">
    <property type="entry name" value="CENP-V/GFA"/>
</dbReference>
<dbReference type="OrthoDB" id="7186766at2"/>
<organism evidence="6 7">
    <name type="scientific">Emcibacter nanhaiensis</name>
    <dbReference type="NCBI Taxonomy" id="1505037"/>
    <lineage>
        <taxon>Bacteria</taxon>
        <taxon>Pseudomonadati</taxon>
        <taxon>Pseudomonadota</taxon>
        <taxon>Alphaproteobacteria</taxon>
        <taxon>Emcibacterales</taxon>
        <taxon>Emcibacteraceae</taxon>
        <taxon>Emcibacter</taxon>
    </lineage>
</organism>
<dbReference type="PANTHER" id="PTHR33337:SF40">
    <property type="entry name" value="CENP-V_GFA DOMAIN-CONTAINING PROTEIN-RELATED"/>
    <property type="match status" value="1"/>
</dbReference>
<evidence type="ECO:0000259" key="5">
    <source>
        <dbReference type="PROSITE" id="PS51891"/>
    </source>
</evidence>
<dbReference type="Pfam" id="PF04828">
    <property type="entry name" value="GFA"/>
    <property type="match status" value="1"/>
</dbReference>
<evidence type="ECO:0000313" key="7">
    <source>
        <dbReference type="Proteomes" id="UP000319148"/>
    </source>
</evidence>
<keyword evidence="4" id="KW-0456">Lyase</keyword>
<dbReference type="RefSeq" id="WP_139941976.1">
    <property type="nucleotide sequence ID" value="NZ_JBHSYP010000005.1"/>
</dbReference>
<keyword evidence="3" id="KW-0862">Zinc</keyword>
<dbReference type="InterPro" id="IPR011057">
    <property type="entry name" value="Mss4-like_sf"/>
</dbReference>
<dbReference type="EMBL" id="VFIY01000018">
    <property type="protein sequence ID" value="TPD57661.1"/>
    <property type="molecule type" value="Genomic_DNA"/>
</dbReference>